<evidence type="ECO:0000256" key="2">
    <source>
        <dbReference type="ARBA" id="ARBA00010977"/>
    </source>
</evidence>
<feature type="region of interest" description="Disordered" evidence="6">
    <location>
        <begin position="233"/>
        <end position="308"/>
    </location>
</feature>
<protein>
    <recommendedName>
        <fullName evidence="11">Origin recognition complex subunit 3</fullName>
    </recommendedName>
</protein>
<dbReference type="Pfam" id="PF18137">
    <property type="entry name" value="WHD_ORC"/>
    <property type="match status" value="1"/>
</dbReference>
<feature type="domain" description="Origin recognition complex subunit 3 N-terminal" evidence="7">
    <location>
        <begin position="152"/>
        <end position="441"/>
    </location>
</feature>
<evidence type="ECO:0000256" key="1">
    <source>
        <dbReference type="ARBA" id="ARBA00004123"/>
    </source>
</evidence>
<dbReference type="Pfam" id="PF07034">
    <property type="entry name" value="ORC3_N"/>
    <property type="match status" value="1"/>
</dbReference>
<sequence>MSEWFASTSDEPVVKQGVVSEVLCELPPKLTQRSEALHGRHSAFAAANEKIHGDDLRTFPSLFNGEDVSLRQRRWLSLQAAAAKLEGSFEAFGRDRDRDDFQRLWVNFLAPHSPQRLLAPAAPRQHHAPALMPPTAAPTAAATGPGPGGGGAIPTLLLSTNGASMADRLDLYGAFASYLREQQGAYVALLRPEDLAAGVGGCFGSALAQLSGLGDSAAEDVLGLVAWYEQETGRGTSLEPRPTQPNAETSAAAAAAPTPAKGPAKTPGRAAAKTPRGRAGKGKTPRGRGAVDAEEEEGGGDAGEGEGEGTVAARLRARRGQLGQAAAAAAEAEARAAREARAAVHARNRGRHVVLLVEAAGRVADRGSLRALLAALHGERHRLPVTLVLGLSSPAGLYGSKLPADVASLLQLTAAELAPHPRQLHRLFQDVLLAPQSPPALLLDGSTMRELLMQCRLLEPSLACIQAALREAHEQHFRREALAPLALLPLQQHQADEAAAAATARRAMLPAAAAAAGRRKDRREPGGGATAAAADDDSSSDGEEHESSPGSSPYKSAQSEDEADGGDGDGEGELGEGPYGLAEADPTWLARRRQRHGARLAAAVSELPTELLRTACADLLSAAAAAGGGECGKENGGGGGGGKGAKNGSGRGGGGGQRQEQMQEAVCEAVTEAFSSLSAWRLGLRWLALLAERTGAIQLPGGHRYALPSLYVAAASPKLWKPPAAAVAAAVAASCSAAAAAGQHPHRPGGVAAARSGPSAAAAALASSSLGETLLAGVLGPTVAGAVVGGGSADSNTRGTLRALPEQELDLVLDELMEAAREALTADWLPAEAVMEAGKGLAKLVMSHSQGAAAEEEGREDEGGKGGGGAAEEEEDETSPVRRRLAAQGLMSPPTAEKLQGVMDRLGRLEPLPAPKLLQPNNAQPPPQPQPRRGGAQTQPSRKPAGGVVPPQGTAAGAATGAAAGAGAGGASHASVKLPSSGQTQSKRQRAQALLAAVQQHAAAGPAAAAAAAEARGGPGVASAPRSLADLAAEFLAAALRELLATCPFQLPGSAAFTFSDAAGLQRRLVGAPSLALHTALTQPERFIGELAPGLHPGQEDAAIAYQLLVGSREGVDVRDWLADFCAASGLGKMQEVQEDGEEEEEADADQQGDGPMGRSRTSRRRHAPRKRKAAPKQEMVLSLDGPQAEAAVDALACRFEQVARELEAVGLCRFSKRRKGMYAHRTYFPPEAVA</sequence>
<dbReference type="GO" id="GO:0031261">
    <property type="term" value="C:DNA replication preinitiation complex"/>
    <property type="evidence" value="ECO:0007669"/>
    <property type="project" value="TreeGrafter"/>
</dbReference>
<feature type="compositionally biased region" description="Basic residues" evidence="6">
    <location>
        <begin position="275"/>
        <end position="286"/>
    </location>
</feature>
<reference evidence="9 10" key="1">
    <citation type="journal article" date="2023" name="Commun. Biol.">
        <title>Reorganization of the ancestral sex-determining regions during the evolution of trioecy in Pleodorina starrii.</title>
        <authorList>
            <person name="Takahashi K."/>
            <person name="Suzuki S."/>
            <person name="Kawai-Toyooka H."/>
            <person name="Yamamoto K."/>
            <person name="Hamaji T."/>
            <person name="Ootsuki R."/>
            <person name="Yamaguchi H."/>
            <person name="Kawachi M."/>
            <person name="Higashiyama T."/>
            <person name="Nozaki H."/>
        </authorList>
    </citation>
    <scope>NUCLEOTIDE SEQUENCE [LARGE SCALE GENOMIC DNA]</scope>
    <source>
        <strain evidence="9 10">NIES-4479</strain>
    </source>
</reference>
<feature type="compositionally biased region" description="Low complexity" evidence="6">
    <location>
        <begin position="251"/>
        <end position="268"/>
    </location>
</feature>
<dbReference type="PANTHER" id="PTHR12748">
    <property type="entry name" value="ORIGIN RECOGNITION COMPLEX SUBUNIT 3"/>
    <property type="match status" value="1"/>
</dbReference>
<dbReference type="AlphaFoldDB" id="A0A9W6BFL9"/>
<feature type="region of interest" description="Disordered" evidence="6">
    <location>
        <begin position="846"/>
        <end position="896"/>
    </location>
</feature>
<feature type="compositionally biased region" description="Acidic residues" evidence="6">
    <location>
        <begin position="292"/>
        <end position="307"/>
    </location>
</feature>
<keyword evidence="5" id="KW-0539">Nucleus</keyword>
<feature type="domain" description="Origin recognition complex subunit 3 winged helix C-terminal" evidence="8">
    <location>
        <begin position="1076"/>
        <end position="1220"/>
    </location>
</feature>
<evidence type="ECO:0008006" key="11">
    <source>
        <dbReference type="Google" id="ProtNLM"/>
    </source>
</evidence>
<dbReference type="GO" id="GO:0005656">
    <property type="term" value="C:nuclear pre-replicative complex"/>
    <property type="evidence" value="ECO:0007669"/>
    <property type="project" value="TreeGrafter"/>
</dbReference>
<evidence type="ECO:0000256" key="5">
    <source>
        <dbReference type="ARBA" id="ARBA00023242"/>
    </source>
</evidence>
<feature type="region of interest" description="Disordered" evidence="6">
    <location>
        <begin position="912"/>
        <end position="993"/>
    </location>
</feature>
<evidence type="ECO:0000256" key="4">
    <source>
        <dbReference type="ARBA" id="ARBA00023125"/>
    </source>
</evidence>
<keyword evidence="3" id="KW-0235">DNA replication</keyword>
<dbReference type="InterPro" id="IPR020795">
    <property type="entry name" value="ORC3"/>
</dbReference>
<feature type="region of interest" description="Disordered" evidence="6">
    <location>
        <begin position="1134"/>
        <end position="1182"/>
    </location>
</feature>
<name>A0A9W6BFL9_9CHLO</name>
<feature type="compositionally biased region" description="Basic residues" evidence="6">
    <location>
        <begin position="1161"/>
        <end position="1175"/>
    </location>
</feature>
<keyword evidence="4" id="KW-0238">DNA-binding</keyword>
<evidence type="ECO:0000259" key="8">
    <source>
        <dbReference type="Pfam" id="PF18137"/>
    </source>
</evidence>
<dbReference type="GO" id="GO:0003688">
    <property type="term" value="F:DNA replication origin binding"/>
    <property type="evidence" value="ECO:0007669"/>
    <property type="project" value="TreeGrafter"/>
</dbReference>
<keyword evidence="10" id="KW-1185">Reference proteome</keyword>
<feature type="region of interest" description="Disordered" evidence="6">
    <location>
        <begin position="633"/>
        <end position="661"/>
    </location>
</feature>
<dbReference type="GO" id="GO:0005664">
    <property type="term" value="C:nuclear origin of replication recognition complex"/>
    <property type="evidence" value="ECO:0007669"/>
    <property type="project" value="InterPro"/>
</dbReference>
<comment type="subcellular location">
    <subcellularLocation>
        <location evidence="1">Nucleus</location>
    </subcellularLocation>
</comment>
<feature type="compositionally biased region" description="Acidic residues" evidence="6">
    <location>
        <begin position="1137"/>
        <end position="1151"/>
    </location>
</feature>
<evidence type="ECO:0000256" key="6">
    <source>
        <dbReference type="SAM" id="MobiDB-lite"/>
    </source>
</evidence>
<evidence type="ECO:0000256" key="3">
    <source>
        <dbReference type="ARBA" id="ARBA00022705"/>
    </source>
</evidence>
<accession>A0A9W6BFL9</accession>
<feature type="compositionally biased region" description="Gly residues" evidence="6">
    <location>
        <begin position="633"/>
        <end position="657"/>
    </location>
</feature>
<dbReference type="InterPro" id="IPR040855">
    <property type="entry name" value="ORC_WH_C"/>
</dbReference>
<evidence type="ECO:0000313" key="9">
    <source>
        <dbReference type="EMBL" id="GLC50707.1"/>
    </source>
</evidence>
<dbReference type="GO" id="GO:0006270">
    <property type="term" value="P:DNA replication initiation"/>
    <property type="evidence" value="ECO:0007669"/>
    <property type="project" value="TreeGrafter"/>
</dbReference>
<evidence type="ECO:0000259" key="7">
    <source>
        <dbReference type="Pfam" id="PF07034"/>
    </source>
</evidence>
<gene>
    <name evidence="9" type="primary">PLESTMB000340</name>
    <name evidence="9" type="ORF">PLESTB_000410400</name>
</gene>
<feature type="compositionally biased region" description="Low complexity" evidence="6">
    <location>
        <begin position="931"/>
        <end position="963"/>
    </location>
</feature>
<proteinExistence type="inferred from homology"/>
<comment type="similarity">
    <text evidence="2">Belongs to the ORC3 family.</text>
</comment>
<dbReference type="InterPro" id="IPR045667">
    <property type="entry name" value="ORC3_N"/>
</dbReference>
<dbReference type="Proteomes" id="UP001165080">
    <property type="component" value="Unassembled WGS sequence"/>
</dbReference>
<feature type="region of interest" description="Disordered" evidence="6">
    <location>
        <begin position="513"/>
        <end position="581"/>
    </location>
</feature>
<feature type="compositionally biased region" description="Acidic residues" evidence="6">
    <location>
        <begin position="534"/>
        <end position="544"/>
    </location>
</feature>
<feature type="compositionally biased region" description="Acidic residues" evidence="6">
    <location>
        <begin position="559"/>
        <end position="574"/>
    </location>
</feature>
<organism evidence="9 10">
    <name type="scientific">Pleodorina starrii</name>
    <dbReference type="NCBI Taxonomy" id="330485"/>
    <lineage>
        <taxon>Eukaryota</taxon>
        <taxon>Viridiplantae</taxon>
        <taxon>Chlorophyta</taxon>
        <taxon>core chlorophytes</taxon>
        <taxon>Chlorophyceae</taxon>
        <taxon>CS clade</taxon>
        <taxon>Chlamydomonadales</taxon>
        <taxon>Volvocaceae</taxon>
        <taxon>Pleodorina</taxon>
    </lineage>
</organism>
<dbReference type="PANTHER" id="PTHR12748:SF0">
    <property type="entry name" value="ORIGIN RECOGNITION COMPLEX SUBUNIT 3"/>
    <property type="match status" value="1"/>
</dbReference>
<feature type="region of interest" description="Disordered" evidence="6">
    <location>
        <begin position="122"/>
        <end position="148"/>
    </location>
</feature>
<evidence type="ECO:0000313" key="10">
    <source>
        <dbReference type="Proteomes" id="UP001165080"/>
    </source>
</evidence>
<comment type="caution">
    <text evidence="9">The sequence shown here is derived from an EMBL/GenBank/DDBJ whole genome shotgun (WGS) entry which is preliminary data.</text>
</comment>
<dbReference type="EMBL" id="BRXU01000003">
    <property type="protein sequence ID" value="GLC50707.1"/>
    <property type="molecule type" value="Genomic_DNA"/>
</dbReference>